<evidence type="ECO:0000313" key="4">
    <source>
        <dbReference type="Proteomes" id="UP000199225"/>
    </source>
</evidence>
<dbReference type="EMBL" id="FNEV01000003">
    <property type="protein sequence ID" value="SDJ25067.1"/>
    <property type="molecule type" value="Genomic_DNA"/>
</dbReference>
<keyword evidence="4" id="KW-1185">Reference proteome</keyword>
<gene>
    <name evidence="3" type="ORF">SAMN04490247_1289</name>
</gene>
<dbReference type="STRING" id="86666.SAMN04490247_1289"/>
<organism evidence="3 4">
    <name type="scientific">Salimicrobium halophilum</name>
    <dbReference type="NCBI Taxonomy" id="86666"/>
    <lineage>
        <taxon>Bacteria</taxon>
        <taxon>Bacillati</taxon>
        <taxon>Bacillota</taxon>
        <taxon>Bacilli</taxon>
        <taxon>Bacillales</taxon>
        <taxon>Bacillaceae</taxon>
        <taxon>Salimicrobium</taxon>
    </lineage>
</organism>
<evidence type="ECO:0000256" key="1">
    <source>
        <dbReference type="SAM" id="MobiDB-lite"/>
    </source>
</evidence>
<protein>
    <submittedName>
        <fullName evidence="3">Uncharacterized protein</fullName>
    </submittedName>
</protein>
<sequence>MRGMKWMLGLLAVLLLGGCSAEFSAGNTTDYMEKGVDHIASKDYVQAAIYFERAMQEGESEEAEAYFKQTSDMNNAMKAYESERYEETLAQLNLVLGENGGSETIRSDARTARENTETWLAFGKEIEEALNKAEQHLTAGSISKAKEEAKTAQIATDTYTELSSYVPEVTRTVEGIREAEEKQQQREEERRLAEAEVAERSSSPVASETSEVPVVEEKKIEGWSYDTYVNGRFGFSFEYPTFLKKDAPPTNGDGISMKGSGFHLKAFGGHAIEERSIEEFYMEELAQHQNVAYKKQANGWYVVSYEEGTDIVYKKFLMNGGTFNTFELTYDAARQEEFAPIVERISDTFSTG</sequence>
<dbReference type="RefSeq" id="WP_093193045.1">
    <property type="nucleotide sequence ID" value="NZ_FNEV01000003.1"/>
</dbReference>
<feature type="signal peptide" evidence="2">
    <location>
        <begin position="1"/>
        <end position="25"/>
    </location>
</feature>
<dbReference type="PROSITE" id="PS51257">
    <property type="entry name" value="PROKAR_LIPOPROTEIN"/>
    <property type="match status" value="1"/>
</dbReference>
<dbReference type="Proteomes" id="UP000199225">
    <property type="component" value="Unassembled WGS sequence"/>
</dbReference>
<feature type="compositionally biased region" description="Basic and acidic residues" evidence="1">
    <location>
        <begin position="179"/>
        <end position="199"/>
    </location>
</feature>
<accession>A0A1G8S794</accession>
<reference evidence="4" key="1">
    <citation type="submission" date="2016-10" db="EMBL/GenBank/DDBJ databases">
        <authorList>
            <person name="Varghese N."/>
            <person name="Submissions S."/>
        </authorList>
    </citation>
    <scope>NUCLEOTIDE SEQUENCE [LARGE SCALE GENOMIC DNA]</scope>
    <source>
        <strain evidence="4">DSM 4771</strain>
    </source>
</reference>
<feature type="region of interest" description="Disordered" evidence="1">
    <location>
        <begin position="179"/>
        <end position="210"/>
    </location>
</feature>
<dbReference type="AlphaFoldDB" id="A0A1G8S794"/>
<feature type="chain" id="PRO_5039211123" evidence="2">
    <location>
        <begin position="26"/>
        <end position="352"/>
    </location>
</feature>
<evidence type="ECO:0000313" key="3">
    <source>
        <dbReference type="EMBL" id="SDJ25067.1"/>
    </source>
</evidence>
<dbReference type="OrthoDB" id="1957749at2"/>
<proteinExistence type="predicted"/>
<name>A0A1G8S794_9BACI</name>
<keyword evidence="2" id="KW-0732">Signal</keyword>
<evidence type="ECO:0000256" key="2">
    <source>
        <dbReference type="SAM" id="SignalP"/>
    </source>
</evidence>